<reference evidence="11" key="1">
    <citation type="submission" date="2023-07" db="EMBL/GenBank/DDBJ databases">
        <authorList>
            <consortium name="CYATHOMIX"/>
        </authorList>
    </citation>
    <scope>NUCLEOTIDE SEQUENCE</scope>
    <source>
        <strain evidence="11">N/A</strain>
    </source>
</reference>
<evidence type="ECO:0000259" key="10">
    <source>
        <dbReference type="Pfam" id="PF00365"/>
    </source>
</evidence>
<comment type="caution">
    <text evidence="11">The sequence shown here is derived from an EMBL/GenBank/DDBJ whole genome shotgun (WGS) entry which is preliminary data.</text>
</comment>
<dbReference type="GO" id="GO:0006002">
    <property type="term" value="P:fructose 6-phosphate metabolic process"/>
    <property type="evidence" value="ECO:0007669"/>
    <property type="project" value="InterPro"/>
</dbReference>
<dbReference type="GO" id="GO:0061621">
    <property type="term" value="P:canonical glycolysis"/>
    <property type="evidence" value="ECO:0007669"/>
    <property type="project" value="TreeGrafter"/>
</dbReference>
<evidence type="ECO:0000256" key="3">
    <source>
        <dbReference type="ARBA" id="ARBA00022490"/>
    </source>
</evidence>
<dbReference type="Pfam" id="PF00365">
    <property type="entry name" value="PFK"/>
    <property type="match status" value="2"/>
</dbReference>
<dbReference type="GO" id="GO:0042802">
    <property type="term" value="F:identical protein binding"/>
    <property type="evidence" value="ECO:0007669"/>
    <property type="project" value="TreeGrafter"/>
</dbReference>
<evidence type="ECO:0000256" key="7">
    <source>
        <dbReference type="ARBA" id="ARBA00022842"/>
    </source>
</evidence>
<dbReference type="GO" id="GO:0005945">
    <property type="term" value="C:6-phosphofructokinase complex"/>
    <property type="evidence" value="ECO:0007669"/>
    <property type="project" value="TreeGrafter"/>
</dbReference>
<keyword evidence="3" id="KW-0963">Cytoplasm</keyword>
<dbReference type="PRINTS" id="PR00476">
    <property type="entry name" value="PHFRCTKINASE"/>
</dbReference>
<dbReference type="Proteomes" id="UP001176961">
    <property type="component" value="Unassembled WGS sequence"/>
</dbReference>
<feature type="domain" description="Phosphofructokinase" evidence="10">
    <location>
        <begin position="390"/>
        <end position="486"/>
    </location>
</feature>
<keyword evidence="6" id="KW-0418">Kinase</keyword>
<comment type="pathway">
    <text evidence="2">Carbohydrate degradation; glycolysis; D-glyceraldehyde 3-phosphate and glycerone phosphate from D-glucose: step 3/4.</text>
</comment>
<evidence type="ECO:0000256" key="5">
    <source>
        <dbReference type="ARBA" id="ARBA00022723"/>
    </source>
</evidence>
<dbReference type="Gene3D" id="3.40.50.450">
    <property type="match status" value="2"/>
</dbReference>
<gene>
    <name evidence="11" type="ORF">CYNAS_LOCUS2865</name>
</gene>
<evidence type="ECO:0000256" key="8">
    <source>
        <dbReference type="ARBA" id="ARBA00023152"/>
    </source>
</evidence>
<organism evidence="11 12">
    <name type="scientific">Cylicocyclus nassatus</name>
    <name type="common">Nematode worm</name>
    <dbReference type="NCBI Taxonomy" id="53992"/>
    <lineage>
        <taxon>Eukaryota</taxon>
        <taxon>Metazoa</taxon>
        <taxon>Ecdysozoa</taxon>
        <taxon>Nematoda</taxon>
        <taxon>Chromadorea</taxon>
        <taxon>Rhabditida</taxon>
        <taxon>Rhabditina</taxon>
        <taxon>Rhabditomorpha</taxon>
        <taxon>Strongyloidea</taxon>
        <taxon>Strongylidae</taxon>
        <taxon>Cylicocyclus</taxon>
    </lineage>
</organism>
<keyword evidence="7" id="KW-0460">Magnesium</keyword>
<protein>
    <recommendedName>
        <fullName evidence="10">Phosphofructokinase domain-containing protein</fullName>
    </recommendedName>
</protein>
<evidence type="ECO:0000313" key="11">
    <source>
        <dbReference type="EMBL" id="CAJ0590882.1"/>
    </source>
</evidence>
<comment type="cofactor">
    <cofactor evidence="1">
        <name>Mg(2+)</name>
        <dbReference type="ChEBI" id="CHEBI:18420"/>
    </cofactor>
</comment>
<feature type="domain" description="Phosphofructokinase" evidence="10">
    <location>
        <begin position="9"/>
        <end position="313"/>
    </location>
</feature>
<dbReference type="SUPFAM" id="SSF53784">
    <property type="entry name" value="Phosphofructokinase"/>
    <property type="match status" value="2"/>
</dbReference>
<dbReference type="AlphaFoldDB" id="A0AA36DRP0"/>
<dbReference type="GO" id="GO:0070095">
    <property type="term" value="F:fructose-6-phosphate binding"/>
    <property type="evidence" value="ECO:0007669"/>
    <property type="project" value="TreeGrafter"/>
</dbReference>
<dbReference type="EMBL" id="CATQJL010000001">
    <property type="protein sequence ID" value="CAJ0590882.1"/>
    <property type="molecule type" value="Genomic_DNA"/>
</dbReference>
<keyword evidence="8" id="KW-0324">Glycolysis</keyword>
<sequence length="486" mass="53618">MAQPLPKSIAVITSGSDSQGMNSAIRAIVRYGLRRNCRIFFVYEGYEGLITNKVEEAKWESVSNIIHKGGTMIGASRSESFRKRDERKQAAITLHTHEIYHLICIGGDGALTGIGLFRDEWESLTAELLKEGKITKDQAEKGKHLYVVGIAGTIDNDFIGTDRTIGFDSAMARVIECVDALASTADSLQRTFVVEVMSRECGAIALTAAIALEADFVFIPEVPPTQDWPEVLCGHLQRKRKVGSRLHIILVSEGAVDSDKKPITADNIKKIVEDKLKYDVRVSRLAHLQRGGRPSFLDRLLGCRMGAEAINALLRSEPASPQVLCLKGHVIVQLPLSKVTSYTRKVKEEARKGYYGEAVDIRGRNFRQKTDFVQLIAEPPNFFFGLSKNFGVIHVGSPAAGMNGVTHAFVRIANHSKYNVYGIEQSWEGLMEGRFVELNWGNVAGWMSRGGSELGCKRQLPTDVEKIAEALNDQNIEGLLIVGGFE</sequence>
<evidence type="ECO:0000256" key="1">
    <source>
        <dbReference type="ARBA" id="ARBA00001946"/>
    </source>
</evidence>
<dbReference type="InterPro" id="IPR022953">
    <property type="entry name" value="ATP_PFK"/>
</dbReference>
<dbReference type="PROSITE" id="PS00433">
    <property type="entry name" value="PHOSPHOFRUCTOKINASE"/>
    <property type="match status" value="1"/>
</dbReference>
<feature type="non-terminal residue" evidence="11">
    <location>
        <position position="1"/>
    </location>
</feature>
<keyword evidence="12" id="KW-1185">Reference proteome</keyword>
<dbReference type="InterPro" id="IPR000023">
    <property type="entry name" value="Phosphofructokinase_dom"/>
</dbReference>
<dbReference type="GO" id="GO:0005524">
    <property type="term" value="F:ATP binding"/>
    <property type="evidence" value="ECO:0007669"/>
    <property type="project" value="TreeGrafter"/>
</dbReference>
<evidence type="ECO:0000256" key="2">
    <source>
        <dbReference type="ARBA" id="ARBA00004679"/>
    </source>
</evidence>
<dbReference type="GO" id="GO:0030388">
    <property type="term" value="P:fructose 1,6-bisphosphate metabolic process"/>
    <property type="evidence" value="ECO:0007669"/>
    <property type="project" value="TreeGrafter"/>
</dbReference>
<keyword evidence="4" id="KW-0808">Transferase</keyword>
<dbReference type="PANTHER" id="PTHR13697">
    <property type="entry name" value="PHOSPHOFRUCTOKINASE"/>
    <property type="match status" value="1"/>
</dbReference>
<evidence type="ECO:0000256" key="9">
    <source>
        <dbReference type="ARBA" id="ARBA00048070"/>
    </source>
</evidence>
<evidence type="ECO:0000256" key="4">
    <source>
        <dbReference type="ARBA" id="ARBA00022679"/>
    </source>
</evidence>
<keyword evidence="5" id="KW-0479">Metal-binding</keyword>
<dbReference type="InterPro" id="IPR035966">
    <property type="entry name" value="PKF_sf"/>
</dbReference>
<dbReference type="GO" id="GO:0016208">
    <property type="term" value="F:AMP binding"/>
    <property type="evidence" value="ECO:0007669"/>
    <property type="project" value="TreeGrafter"/>
</dbReference>
<name>A0AA36DRP0_CYLNA</name>
<dbReference type="GO" id="GO:0046872">
    <property type="term" value="F:metal ion binding"/>
    <property type="evidence" value="ECO:0007669"/>
    <property type="project" value="UniProtKB-KW"/>
</dbReference>
<evidence type="ECO:0000313" key="12">
    <source>
        <dbReference type="Proteomes" id="UP001176961"/>
    </source>
</evidence>
<dbReference type="GO" id="GO:0048029">
    <property type="term" value="F:monosaccharide binding"/>
    <property type="evidence" value="ECO:0007669"/>
    <property type="project" value="TreeGrafter"/>
</dbReference>
<dbReference type="Gene3D" id="3.40.50.460">
    <property type="entry name" value="Phosphofructokinase domain"/>
    <property type="match status" value="1"/>
</dbReference>
<dbReference type="GO" id="GO:0003872">
    <property type="term" value="F:6-phosphofructokinase activity"/>
    <property type="evidence" value="ECO:0007669"/>
    <property type="project" value="UniProtKB-EC"/>
</dbReference>
<dbReference type="PANTHER" id="PTHR13697:SF8">
    <property type="entry name" value="ATP-DEPENDENT 6-PHOSPHOFRUCTOKINASE 2"/>
    <property type="match status" value="1"/>
</dbReference>
<comment type="catalytic activity">
    <reaction evidence="9">
        <text>beta-D-fructose 6-phosphate + ATP = beta-D-fructose 1,6-bisphosphate + ADP + H(+)</text>
        <dbReference type="Rhea" id="RHEA:16109"/>
        <dbReference type="ChEBI" id="CHEBI:15378"/>
        <dbReference type="ChEBI" id="CHEBI:30616"/>
        <dbReference type="ChEBI" id="CHEBI:32966"/>
        <dbReference type="ChEBI" id="CHEBI:57634"/>
        <dbReference type="ChEBI" id="CHEBI:456216"/>
        <dbReference type="EC" id="2.7.1.11"/>
    </reaction>
</comment>
<evidence type="ECO:0000256" key="6">
    <source>
        <dbReference type="ARBA" id="ARBA00022777"/>
    </source>
</evidence>
<dbReference type="InterPro" id="IPR015912">
    <property type="entry name" value="Phosphofructokinase_CS"/>
</dbReference>
<accession>A0AA36DRP0</accession>
<proteinExistence type="predicted"/>